<dbReference type="InterPro" id="IPR026850">
    <property type="entry name" value="FANCL_C"/>
</dbReference>
<dbReference type="CDD" id="cd23832">
    <property type="entry name" value="DRWD-C_FANCL"/>
    <property type="match status" value="1"/>
</dbReference>
<dbReference type="Pfam" id="PF18890">
    <property type="entry name" value="FANCL_d2"/>
    <property type="match status" value="1"/>
</dbReference>
<dbReference type="InterPro" id="IPR050260">
    <property type="entry name" value="FAD-bd_OxRdtase"/>
</dbReference>
<dbReference type="Gene3D" id="3.50.50.60">
    <property type="entry name" value="FAD/NAD(P)-binding domain"/>
    <property type="match status" value="1"/>
</dbReference>
<dbReference type="Proteomes" id="UP000675881">
    <property type="component" value="Chromosome 5"/>
</dbReference>
<sequence length="715" mass="81092">MFKADVKRAFKLPISFDGRTTTVEQCGSDSAVVRSPDFYYQILKDADAIGWSRISVMNLDNLEIHFQLVDEAERKHDLLVCIPSSYPNEEISRWTWDLPKRGEEIEMRRYSSLQALYDDWELQIQSFTSYWNELELLDAHTWILDPPNPRKSDLYRRFVVSPGVSAHVSLNLKDSMFPRVNLLGPESKTATLRARLSLALLDGNPFPMSESVNIEDYNLDCGICYCYRLCDVNEEPILPNKTCDDTRCSKSFHEPCLFEYLRTHPECKRSINTIFGKCPYYYATRKKKPPAKCDSVILVSMCSVVKRVSNLRHLSKILTSFDVIEQSAIEMESTIPNLKILINTQVIEMNPQSRIACTNNGMKIEYEKACLCLGARPNMPFEEKGDHNAKLASSKRLAVIGNGGIAAELVYSLKNVDVLWAMKDDHLISAQEGSSTCDKVPVKRMKFSMSSTSSSNSQGAALGPDWHSKISIEGSNNKGKCIHIEKSTEIKRIFSAKPEHLSECQFGNNDNNEDWNVYIEFTNGKVFGVDFIVSATGVIPNGDTMNIGLKLTENGIDVDENMRTNLPFIYAAGDVCNPIWMSASSEWFQMRLWTQARQMGAFAGIRMADEEEGQSYLDFCFELFSHVTTFFGYKVILLGLYNAQHLNQEDYEIELRITEGKEFVKIIKSNGRLKGAVLIGETDLEETFENLILNQLNIDGIDILDPIVDIDDYFD</sequence>
<evidence type="ECO:0000256" key="1">
    <source>
        <dbReference type="ARBA" id="ARBA00001974"/>
    </source>
</evidence>
<evidence type="ECO:0000313" key="11">
    <source>
        <dbReference type="Proteomes" id="UP000675881"/>
    </source>
</evidence>
<dbReference type="InterPro" id="IPR043898">
    <property type="entry name" value="FANCL_d2"/>
</dbReference>
<dbReference type="InterPro" id="IPR043003">
    <property type="entry name" value="FANCL_d3_sf"/>
</dbReference>
<dbReference type="Pfam" id="PF18891">
    <property type="entry name" value="FANCL_d3"/>
    <property type="match status" value="1"/>
</dbReference>
<dbReference type="CDD" id="cd16490">
    <property type="entry name" value="RING-CH-C4HC3_FANCL"/>
    <property type="match status" value="1"/>
</dbReference>
<protein>
    <recommendedName>
        <fullName evidence="3">Pyridine nucleotide-disulfide oxidoreductase domain-containing protein 1</fullName>
    </recommendedName>
</protein>
<dbReference type="SUPFAM" id="SSF51735">
    <property type="entry name" value="NAD(P)-binding Rossmann-fold domains"/>
    <property type="match status" value="1"/>
</dbReference>
<dbReference type="InterPro" id="IPR036291">
    <property type="entry name" value="NAD(P)-bd_dom_sf"/>
</dbReference>
<dbReference type="SUPFAM" id="SSF51905">
    <property type="entry name" value="FAD/NAD(P)-binding domain"/>
    <property type="match status" value="1"/>
</dbReference>
<comment type="cofactor">
    <cofactor evidence="1">
        <name>FAD</name>
        <dbReference type="ChEBI" id="CHEBI:57692"/>
    </cofactor>
</comment>
<dbReference type="Gene3D" id="3.10.110.10">
    <property type="entry name" value="Ubiquitin Conjugating Enzyme"/>
    <property type="match status" value="1"/>
</dbReference>
<feature type="domain" description="FAD/NAD(P)-binding" evidence="6">
    <location>
        <begin position="512"/>
        <end position="600"/>
    </location>
</feature>
<dbReference type="OrthoDB" id="10263265at2759"/>
<evidence type="ECO:0000259" key="8">
    <source>
        <dbReference type="Pfam" id="PF18890"/>
    </source>
</evidence>
<evidence type="ECO:0000256" key="2">
    <source>
        <dbReference type="ARBA" id="ARBA00008147"/>
    </source>
</evidence>
<evidence type="ECO:0000259" key="7">
    <source>
        <dbReference type="Pfam" id="PF11793"/>
    </source>
</evidence>
<dbReference type="PRINTS" id="PR00368">
    <property type="entry name" value="FADPNR"/>
</dbReference>
<organism evidence="10 11">
    <name type="scientific">Lepeophtheirus salmonis</name>
    <name type="common">Salmon louse</name>
    <name type="synonym">Caligus salmonis</name>
    <dbReference type="NCBI Taxonomy" id="72036"/>
    <lineage>
        <taxon>Eukaryota</taxon>
        <taxon>Metazoa</taxon>
        <taxon>Ecdysozoa</taxon>
        <taxon>Arthropoda</taxon>
        <taxon>Crustacea</taxon>
        <taxon>Multicrustacea</taxon>
        <taxon>Hexanauplia</taxon>
        <taxon>Copepoda</taxon>
        <taxon>Siphonostomatoida</taxon>
        <taxon>Caligidae</taxon>
        <taxon>Lepeophtheirus</taxon>
    </lineage>
</organism>
<dbReference type="Gene3D" id="3.30.390.30">
    <property type="match status" value="1"/>
</dbReference>
<dbReference type="GO" id="GO:0016491">
    <property type="term" value="F:oxidoreductase activity"/>
    <property type="evidence" value="ECO:0007669"/>
    <property type="project" value="InterPro"/>
</dbReference>
<dbReference type="Pfam" id="PF11793">
    <property type="entry name" value="FANCL_C"/>
    <property type="match status" value="1"/>
</dbReference>
<dbReference type="AlphaFoldDB" id="A0A7R8CWM0"/>
<evidence type="ECO:0000259" key="6">
    <source>
        <dbReference type="Pfam" id="PF07992"/>
    </source>
</evidence>
<dbReference type="Gene3D" id="3.10.110.20">
    <property type="entry name" value="RWD domain-like"/>
    <property type="match status" value="1"/>
</dbReference>
<reference evidence="10" key="1">
    <citation type="submission" date="2021-02" db="EMBL/GenBank/DDBJ databases">
        <authorList>
            <person name="Bekaert M."/>
        </authorList>
    </citation>
    <scope>NUCLEOTIDE SEQUENCE</scope>
    <source>
        <strain evidence="10">IoA-00</strain>
    </source>
</reference>
<keyword evidence="4" id="KW-0285">Flavoprotein</keyword>
<dbReference type="InterPro" id="IPR036188">
    <property type="entry name" value="FAD/NAD-bd_sf"/>
</dbReference>
<dbReference type="EMBL" id="HG994584">
    <property type="protein sequence ID" value="CAF2953986.1"/>
    <property type="molecule type" value="Genomic_DNA"/>
</dbReference>
<dbReference type="SMART" id="SM01197">
    <property type="entry name" value="FANCL_C"/>
    <property type="match status" value="1"/>
</dbReference>
<dbReference type="Gene3D" id="3.30.40.10">
    <property type="entry name" value="Zinc/RING finger domain, C3HC4 (zinc finger)"/>
    <property type="match status" value="1"/>
</dbReference>
<feature type="domain" description="FANCL UBC-like" evidence="8">
    <location>
        <begin position="37"/>
        <end position="125"/>
    </location>
</feature>
<comment type="similarity">
    <text evidence="2">Belongs to the class-I pyridine nucleotide-disulfide oxidoreductase family. PYROXD1 subfamily.</text>
</comment>
<dbReference type="InterPro" id="IPR013083">
    <property type="entry name" value="Znf_RING/FYVE/PHD"/>
</dbReference>
<evidence type="ECO:0000313" key="10">
    <source>
        <dbReference type="EMBL" id="CAF2953986.1"/>
    </source>
</evidence>
<dbReference type="PANTHER" id="PTHR43429">
    <property type="entry name" value="PYRIDINE NUCLEOTIDE-DISULFIDE OXIDOREDUCTASE DOMAIN-CONTAINING"/>
    <property type="match status" value="1"/>
</dbReference>
<dbReference type="InterPro" id="IPR023753">
    <property type="entry name" value="FAD/NAD-binding_dom"/>
</dbReference>
<evidence type="ECO:0000256" key="3">
    <source>
        <dbReference type="ARBA" id="ARBA00018240"/>
    </source>
</evidence>
<evidence type="ECO:0000256" key="5">
    <source>
        <dbReference type="ARBA" id="ARBA00022827"/>
    </source>
</evidence>
<keyword evidence="11" id="KW-1185">Reference proteome</keyword>
<accession>A0A7R8CWM0</accession>
<keyword evidence="5" id="KW-0274">FAD</keyword>
<proteinExistence type="inferred from homology"/>
<dbReference type="CDD" id="cd23831">
    <property type="entry name" value="DRWD-N_FANCL"/>
    <property type="match status" value="1"/>
</dbReference>
<dbReference type="InterPro" id="IPR016156">
    <property type="entry name" value="FAD/NAD-linked_Rdtase_dimer_sf"/>
</dbReference>
<dbReference type="InterPro" id="IPR016135">
    <property type="entry name" value="UBQ-conjugating_enzyme/RWD"/>
</dbReference>
<feature type="domain" description="FANCL C-terminal" evidence="7">
    <location>
        <begin position="218"/>
        <end position="281"/>
    </location>
</feature>
<dbReference type="InterPro" id="IPR044037">
    <property type="entry name" value="FANCL_d3"/>
</dbReference>
<evidence type="ECO:0000259" key="9">
    <source>
        <dbReference type="Pfam" id="PF18891"/>
    </source>
</evidence>
<feature type="domain" description="FANCL UBC-like" evidence="9">
    <location>
        <begin position="130"/>
        <end position="198"/>
    </location>
</feature>
<dbReference type="PANTHER" id="PTHR43429:SF2">
    <property type="entry name" value="PYRIDINE NUCLEOTIDE-DISULFIDE OXIDOREDUCTASE DOMAIN-CONTAINING PROTEIN 1"/>
    <property type="match status" value="1"/>
</dbReference>
<evidence type="ECO:0000256" key="4">
    <source>
        <dbReference type="ARBA" id="ARBA00022630"/>
    </source>
</evidence>
<gene>
    <name evidence="10" type="ORF">LSAA_10027</name>
</gene>
<dbReference type="Pfam" id="PF07992">
    <property type="entry name" value="Pyr_redox_2"/>
    <property type="match status" value="1"/>
</dbReference>
<name>A0A7R8CWM0_LEPSM</name>